<dbReference type="Proteomes" id="UP001241377">
    <property type="component" value="Unassembled WGS sequence"/>
</dbReference>
<sequence length="127" mass="13975">MSETDSENTKTTVRINKLKGTQNYAVWSRNVIAHLMSKGLLEALTVVISSDIIDKDKTVGTKAQDIRKVQNAWSEIYLTLTDDVQGALSPAAADAFNPDAMLLWNELKATYDEGDSAQLPRGYLPDS</sequence>
<gene>
    <name evidence="1" type="ORF">QFC19_007595</name>
</gene>
<accession>A0ACC2V9P3</accession>
<keyword evidence="2" id="KW-1185">Reference proteome</keyword>
<protein>
    <submittedName>
        <fullName evidence="1">Uncharacterized protein</fullName>
    </submittedName>
</protein>
<reference evidence="1" key="1">
    <citation type="submission" date="2023-04" db="EMBL/GenBank/DDBJ databases">
        <title>Draft Genome sequencing of Naganishia species isolated from polar environments using Oxford Nanopore Technology.</title>
        <authorList>
            <person name="Leo P."/>
            <person name="Venkateswaran K."/>
        </authorList>
    </citation>
    <scope>NUCLEOTIDE SEQUENCE</scope>
    <source>
        <strain evidence="1">MNA-CCFEE 5261</strain>
    </source>
</reference>
<organism evidence="1 2">
    <name type="scientific">Naganishia cerealis</name>
    <dbReference type="NCBI Taxonomy" id="610337"/>
    <lineage>
        <taxon>Eukaryota</taxon>
        <taxon>Fungi</taxon>
        <taxon>Dikarya</taxon>
        <taxon>Basidiomycota</taxon>
        <taxon>Agaricomycotina</taxon>
        <taxon>Tremellomycetes</taxon>
        <taxon>Filobasidiales</taxon>
        <taxon>Filobasidiaceae</taxon>
        <taxon>Naganishia</taxon>
    </lineage>
</organism>
<comment type="caution">
    <text evidence="1">The sequence shown here is derived from an EMBL/GenBank/DDBJ whole genome shotgun (WGS) entry which is preliminary data.</text>
</comment>
<evidence type="ECO:0000313" key="2">
    <source>
        <dbReference type="Proteomes" id="UP001241377"/>
    </source>
</evidence>
<proteinExistence type="predicted"/>
<dbReference type="EMBL" id="JASBWR010000102">
    <property type="protein sequence ID" value="KAJ9095351.1"/>
    <property type="molecule type" value="Genomic_DNA"/>
</dbReference>
<evidence type="ECO:0000313" key="1">
    <source>
        <dbReference type="EMBL" id="KAJ9095351.1"/>
    </source>
</evidence>
<name>A0ACC2V9P3_9TREE</name>